<dbReference type="AlphaFoldDB" id="A0A9N7PJR9"/>
<dbReference type="Proteomes" id="UP000280586">
    <property type="component" value="Chromosome"/>
</dbReference>
<evidence type="ECO:0000256" key="1">
    <source>
        <dbReference type="SAM" id="Phobius"/>
    </source>
</evidence>
<dbReference type="Proteomes" id="UP001055437">
    <property type="component" value="Chromosome"/>
</dbReference>
<sequence>MKAFKFSKNNSILFIVGVLLVSLIVNVYMSILNTNYRYEVKKQSYNNIEEIRHRNESILLILDQGIKAGSISNEELLNLYKGYNSISKALTDLWSQYNDYSNQSFISLNKKTIKDTKPNEICERIESLVFEYLNLEMRTLNDKLILKNKVLKDFETMKNMSSDLEGFYKEFNEFVLKTTDESKRKSKFIKNDYWIDALNGINNTIETYINYDFTIEKSI</sequence>
<dbReference type="GeneID" id="303561253"/>
<dbReference type="OrthoDB" id="1933790at2"/>
<name>A0A9N7PJR9_CLOSE</name>
<keyword evidence="5" id="KW-1185">Reference proteome</keyword>
<evidence type="ECO:0000313" key="3">
    <source>
        <dbReference type="EMBL" id="USS01527.1"/>
    </source>
</evidence>
<gene>
    <name evidence="2" type="ORF">CP523_11210</name>
    <name evidence="3" type="ORF">NH397_03555</name>
</gene>
<keyword evidence="1" id="KW-1133">Transmembrane helix</keyword>
<keyword evidence="1" id="KW-0812">Transmembrane</keyword>
<protein>
    <recommendedName>
        <fullName evidence="6">Reticulocyte-binding protein</fullName>
    </recommendedName>
</protein>
<accession>A0A9N7PJR9</accession>
<feature type="transmembrane region" description="Helical" evidence="1">
    <location>
        <begin position="12"/>
        <end position="31"/>
    </location>
</feature>
<dbReference type="RefSeq" id="WP_066677047.1">
    <property type="nucleotide sequence ID" value="NZ_CABMIZ010000022.1"/>
</dbReference>
<evidence type="ECO:0008006" key="6">
    <source>
        <dbReference type="Google" id="ProtNLM"/>
    </source>
</evidence>
<keyword evidence="1" id="KW-0472">Membrane</keyword>
<proteinExistence type="predicted"/>
<evidence type="ECO:0000313" key="2">
    <source>
        <dbReference type="EMBL" id="AYE34935.1"/>
    </source>
</evidence>
<dbReference type="EMBL" id="CP099799">
    <property type="protein sequence ID" value="USS01527.1"/>
    <property type="molecule type" value="Genomic_DNA"/>
</dbReference>
<reference evidence="3" key="2">
    <citation type="submission" date="2022-06" db="EMBL/GenBank/DDBJ databases">
        <authorList>
            <person name="Holder M.E."/>
            <person name="Ajami N.J."/>
            <person name="Petrosino J.F."/>
        </authorList>
    </citation>
    <scope>NUCLEOTIDE SEQUENCE</scope>
    <source>
        <strain evidence="3">RMA 8861</strain>
    </source>
</reference>
<reference evidence="2 4" key="1">
    <citation type="submission" date="2017-09" db="EMBL/GenBank/DDBJ databases">
        <authorList>
            <person name="Thomas P."/>
            <person name="Seyboldt C."/>
        </authorList>
    </citation>
    <scope>NUCLEOTIDE SEQUENCE [LARGE SCALE GENOMIC DNA]</scope>
    <source>
        <strain evidence="2 4">DSM 7534</strain>
    </source>
</reference>
<evidence type="ECO:0000313" key="4">
    <source>
        <dbReference type="Proteomes" id="UP000280586"/>
    </source>
</evidence>
<dbReference type="KEGG" id="csep:CP523_11210"/>
<organism evidence="2 4">
    <name type="scientific">Clostridium septicum</name>
    <dbReference type="NCBI Taxonomy" id="1504"/>
    <lineage>
        <taxon>Bacteria</taxon>
        <taxon>Bacillati</taxon>
        <taxon>Bacillota</taxon>
        <taxon>Clostridia</taxon>
        <taxon>Eubacteriales</taxon>
        <taxon>Clostridiaceae</taxon>
        <taxon>Clostridium</taxon>
    </lineage>
</organism>
<evidence type="ECO:0000313" key="5">
    <source>
        <dbReference type="Proteomes" id="UP001055437"/>
    </source>
</evidence>
<dbReference type="EMBL" id="CP023671">
    <property type="protein sequence ID" value="AYE34935.1"/>
    <property type="molecule type" value="Genomic_DNA"/>
</dbReference>